<evidence type="ECO:0000313" key="8">
    <source>
        <dbReference type="Proteomes" id="UP000271162"/>
    </source>
</evidence>
<evidence type="ECO:0000259" key="6">
    <source>
        <dbReference type="Pfam" id="PF07738"/>
    </source>
</evidence>
<comment type="subcellular location">
    <subcellularLocation>
        <location evidence="1">Membrane</location>
    </subcellularLocation>
</comment>
<dbReference type="Proteomes" id="UP000271162">
    <property type="component" value="Unassembled WGS sequence"/>
</dbReference>
<dbReference type="PANTHER" id="PTHR12911">
    <property type="entry name" value="SAD1/UNC-84-LIKE PROTEIN-RELATED"/>
    <property type="match status" value="1"/>
</dbReference>
<evidence type="ECO:0000256" key="2">
    <source>
        <dbReference type="ARBA" id="ARBA00022692"/>
    </source>
</evidence>
<reference evidence="9" key="1">
    <citation type="submission" date="2017-02" db="UniProtKB">
        <authorList>
            <consortium name="WormBaseParasite"/>
        </authorList>
    </citation>
    <scope>IDENTIFICATION</scope>
</reference>
<evidence type="ECO:0000256" key="3">
    <source>
        <dbReference type="ARBA" id="ARBA00022989"/>
    </source>
</evidence>
<dbReference type="InterPro" id="IPR012919">
    <property type="entry name" value="SUN_dom"/>
</dbReference>
<feature type="domain" description="SUN" evidence="6">
    <location>
        <begin position="41"/>
        <end position="120"/>
    </location>
</feature>
<dbReference type="EMBL" id="UYSL01002783">
    <property type="protein sequence ID" value="VDL66026.1"/>
    <property type="molecule type" value="Genomic_DNA"/>
</dbReference>
<dbReference type="STRING" id="27835.A0A0N4XIT4"/>
<proteinExistence type="predicted"/>
<evidence type="ECO:0000256" key="4">
    <source>
        <dbReference type="ARBA" id="ARBA00023136"/>
    </source>
</evidence>
<keyword evidence="4" id="KW-0472">Membrane</keyword>
<dbReference type="WBParaSite" id="NBR_0000243601-mRNA-1">
    <property type="protein sequence ID" value="NBR_0000243601-mRNA-1"/>
    <property type="gene ID" value="NBR_0000243601"/>
</dbReference>
<dbReference type="GO" id="GO:0043495">
    <property type="term" value="F:protein-membrane adaptor activity"/>
    <property type="evidence" value="ECO:0007669"/>
    <property type="project" value="TreeGrafter"/>
</dbReference>
<dbReference type="AlphaFoldDB" id="A0A0N4XIT4"/>
<accession>A0A0N4XIT4</accession>
<feature type="region of interest" description="Disordered" evidence="5">
    <location>
        <begin position="170"/>
        <end position="189"/>
    </location>
</feature>
<dbReference type="Pfam" id="PF07738">
    <property type="entry name" value="Sad1_UNC"/>
    <property type="match status" value="1"/>
</dbReference>
<dbReference type="InterPro" id="IPR045119">
    <property type="entry name" value="SUN1-5"/>
</dbReference>
<sequence>MIFFPGAFVVPHLTSRAVASGSMLYNLVDAVIGLETYNLAITERTHITPSEAFCFEGAEGKLTIRLWTNASVEAVEYEHDYWSSVVPISAPDLYDVKACLDSECEQAVLLAQCRYPNDVREGPVQVCTMQEDLKDADKHSDNHWEPSHPECPTAAALLLGFGTLPPTTSCRPREADLRSPPLRSHHGPKYHQATTFSVSVLDLVRAVRSVDCLTPEVYLEIEQSIGNPSDLDCGGERVQA</sequence>
<evidence type="ECO:0000313" key="7">
    <source>
        <dbReference type="EMBL" id="VDL66026.1"/>
    </source>
</evidence>
<organism evidence="9">
    <name type="scientific">Nippostrongylus brasiliensis</name>
    <name type="common">Rat hookworm</name>
    <dbReference type="NCBI Taxonomy" id="27835"/>
    <lineage>
        <taxon>Eukaryota</taxon>
        <taxon>Metazoa</taxon>
        <taxon>Ecdysozoa</taxon>
        <taxon>Nematoda</taxon>
        <taxon>Chromadorea</taxon>
        <taxon>Rhabditida</taxon>
        <taxon>Rhabditina</taxon>
        <taxon>Rhabditomorpha</taxon>
        <taxon>Strongyloidea</taxon>
        <taxon>Heligmosomidae</taxon>
        <taxon>Nippostrongylus</taxon>
    </lineage>
</organism>
<gene>
    <name evidence="7" type="ORF">NBR_LOCUS2437</name>
</gene>
<keyword evidence="3" id="KW-1133">Transmembrane helix</keyword>
<dbReference type="GO" id="GO:0034993">
    <property type="term" value="C:meiotic nuclear membrane microtubule tethering complex"/>
    <property type="evidence" value="ECO:0007669"/>
    <property type="project" value="TreeGrafter"/>
</dbReference>
<name>A0A0N4XIT4_NIPBR</name>
<evidence type="ECO:0000313" key="9">
    <source>
        <dbReference type="WBParaSite" id="NBR_0000243601-mRNA-1"/>
    </source>
</evidence>
<protein>
    <submittedName>
        <fullName evidence="9">SUN domain-containing protein</fullName>
    </submittedName>
</protein>
<evidence type="ECO:0000256" key="1">
    <source>
        <dbReference type="ARBA" id="ARBA00004370"/>
    </source>
</evidence>
<keyword evidence="8" id="KW-1185">Reference proteome</keyword>
<keyword evidence="2" id="KW-0812">Transmembrane</keyword>
<evidence type="ECO:0000256" key="5">
    <source>
        <dbReference type="SAM" id="MobiDB-lite"/>
    </source>
</evidence>
<dbReference type="PANTHER" id="PTHR12911:SF2">
    <property type="entry name" value="SUN DOMAIN-CONTAINING PROTEIN 1"/>
    <property type="match status" value="1"/>
</dbReference>
<dbReference type="Gene3D" id="2.60.120.260">
    <property type="entry name" value="Galactose-binding domain-like"/>
    <property type="match status" value="1"/>
</dbReference>
<reference evidence="7 8" key="2">
    <citation type="submission" date="2018-11" db="EMBL/GenBank/DDBJ databases">
        <authorList>
            <consortium name="Pathogen Informatics"/>
        </authorList>
    </citation>
    <scope>NUCLEOTIDE SEQUENCE [LARGE SCALE GENOMIC DNA]</scope>
</reference>